<dbReference type="EMBL" id="BAAAOB010000001">
    <property type="protein sequence ID" value="GAA1782365.1"/>
    <property type="molecule type" value="Genomic_DNA"/>
</dbReference>
<dbReference type="PIRSF" id="PIRSF037238">
    <property type="entry name" value="Carboxypeptidase_G2"/>
    <property type="match status" value="1"/>
</dbReference>
<dbReference type="InterPro" id="IPR036264">
    <property type="entry name" value="Bact_exopeptidase_dim_dom"/>
</dbReference>
<dbReference type="SUPFAM" id="SSF55031">
    <property type="entry name" value="Bacterial exopeptidase dimerisation domain"/>
    <property type="match status" value="1"/>
</dbReference>
<dbReference type="InterPro" id="IPR011650">
    <property type="entry name" value="Peptidase_M20_dimer"/>
</dbReference>
<dbReference type="InterPro" id="IPR002933">
    <property type="entry name" value="Peptidase_M20"/>
</dbReference>
<keyword evidence="1" id="KW-0479">Metal-binding</keyword>
<dbReference type="Pfam" id="PF01546">
    <property type="entry name" value="Peptidase_M20"/>
    <property type="match status" value="1"/>
</dbReference>
<comment type="caution">
    <text evidence="5">The sequence shown here is derived from an EMBL/GenBank/DDBJ whole genome shotgun (WGS) entry which is preliminary data.</text>
</comment>
<dbReference type="Proteomes" id="UP001500851">
    <property type="component" value="Unassembled WGS sequence"/>
</dbReference>
<dbReference type="PANTHER" id="PTHR43808">
    <property type="entry name" value="ACETYLORNITHINE DEACETYLASE"/>
    <property type="match status" value="1"/>
</dbReference>
<dbReference type="CDD" id="cd03885">
    <property type="entry name" value="M20_CPDG2"/>
    <property type="match status" value="1"/>
</dbReference>
<evidence type="ECO:0000259" key="4">
    <source>
        <dbReference type="Pfam" id="PF07687"/>
    </source>
</evidence>
<organism evidence="5 6">
    <name type="scientific">Leucobacter iarius</name>
    <dbReference type="NCBI Taxonomy" id="333963"/>
    <lineage>
        <taxon>Bacteria</taxon>
        <taxon>Bacillati</taxon>
        <taxon>Actinomycetota</taxon>
        <taxon>Actinomycetes</taxon>
        <taxon>Micrococcales</taxon>
        <taxon>Microbacteriaceae</taxon>
        <taxon>Leucobacter</taxon>
    </lineage>
</organism>
<dbReference type="Gene3D" id="3.40.630.10">
    <property type="entry name" value="Zn peptidases"/>
    <property type="match status" value="1"/>
</dbReference>
<dbReference type="InterPro" id="IPR017150">
    <property type="entry name" value="Pept_M20_glutamate_carboxypep"/>
</dbReference>
<dbReference type="SUPFAM" id="SSF53187">
    <property type="entry name" value="Zn-dependent exopeptidases"/>
    <property type="match status" value="1"/>
</dbReference>
<evidence type="ECO:0000256" key="2">
    <source>
        <dbReference type="ARBA" id="ARBA00022801"/>
    </source>
</evidence>
<name>A0ABN2LAV3_9MICO</name>
<evidence type="ECO:0000256" key="3">
    <source>
        <dbReference type="SAM" id="MobiDB-lite"/>
    </source>
</evidence>
<feature type="region of interest" description="Disordered" evidence="3">
    <location>
        <begin position="380"/>
        <end position="407"/>
    </location>
</feature>
<keyword evidence="2" id="KW-0378">Hydrolase</keyword>
<accession>A0ABN2LAV3</accession>
<gene>
    <name evidence="5" type="ORF">GCM10009768_09110</name>
</gene>
<feature type="compositionally biased region" description="Gly residues" evidence="3">
    <location>
        <begin position="380"/>
        <end position="399"/>
    </location>
</feature>
<dbReference type="PANTHER" id="PTHR43808:SF9">
    <property type="entry name" value="BLL0789 PROTEIN"/>
    <property type="match status" value="1"/>
</dbReference>
<reference evidence="5 6" key="1">
    <citation type="journal article" date="2019" name="Int. J. Syst. Evol. Microbiol.">
        <title>The Global Catalogue of Microorganisms (GCM) 10K type strain sequencing project: providing services to taxonomists for standard genome sequencing and annotation.</title>
        <authorList>
            <consortium name="The Broad Institute Genomics Platform"/>
            <consortium name="The Broad Institute Genome Sequencing Center for Infectious Disease"/>
            <person name="Wu L."/>
            <person name="Ma J."/>
        </authorList>
    </citation>
    <scope>NUCLEOTIDE SEQUENCE [LARGE SCALE GENOMIC DNA]</scope>
    <source>
        <strain evidence="5 6">JCM 14736</strain>
    </source>
</reference>
<dbReference type="Pfam" id="PF07687">
    <property type="entry name" value="M20_dimer"/>
    <property type="match status" value="1"/>
</dbReference>
<dbReference type="RefSeq" id="WP_344029875.1">
    <property type="nucleotide sequence ID" value="NZ_BAAAOB010000001.1"/>
</dbReference>
<evidence type="ECO:0000313" key="5">
    <source>
        <dbReference type="EMBL" id="GAA1782365.1"/>
    </source>
</evidence>
<keyword evidence="6" id="KW-1185">Reference proteome</keyword>
<sequence length="407" mass="41259">MPARPAPAMRDGLLDVAAMTDEVLELVRCESPSDDLAAVARSADSVDGLGARLLGRRAERIEIDGVTHLRWRFGGTPRVLLLGHHDTVWPVGSLPAHPAEVRDGRLTGPGSFDMKAGIVMAFHAIAALPSPDGVSLLITGDEEPGSTTSRALIEDEARGCAAALVLEAAGPGGALKTERKGVSRYEVHVRGRAAHAGLEPERGVNATLELAHQVQAVAGIGAPGIGTTVTMTRAEAGTTSNTVPARGHFAVDVRATSAAEQQRVHAEIGALAAHLPGASVEVLGGVNRPPLDLRSSRALFARISRIADELGLGPLDSVAVGGASDGNFTAGVGTPTLDGLGAVGGGAHADDEHVIVSELEPRARLLSALIAELLAGADTGAGTGTGTGTDAGTATGGTEPGERIGRA</sequence>
<protein>
    <submittedName>
        <fullName evidence="5">M20 family metallopeptidase</fullName>
    </submittedName>
</protein>
<dbReference type="InterPro" id="IPR050072">
    <property type="entry name" value="Peptidase_M20A"/>
</dbReference>
<proteinExistence type="predicted"/>
<evidence type="ECO:0000313" key="6">
    <source>
        <dbReference type="Proteomes" id="UP001500851"/>
    </source>
</evidence>
<dbReference type="Gene3D" id="3.30.70.360">
    <property type="match status" value="1"/>
</dbReference>
<feature type="domain" description="Peptidase M20 dimerisation" evidence="4">
    <location>
        <begin position="177"/>
        <end position="273"/>
    </location>
</feature>
<evidence type="ECO:0000256" key="1">
    <source>
        <dbReference type="ARBA" id="ARBA00022723"/>
    </source>
</evidence>